<evidence type="ECO:0000313" key="3">
    <source>
        <dbReference type="EMBL" id="RKF58074.1"/>
    </source>
</evidence>
<gene>
    <name evidence="3" type="ORF">OnM2_070053</name>
</gene>
<sequence>MAPKLTVRKLLESRYACDVDGFCFRTPWDIWGRWVAFTIIAIIVLLIAYLFSRQSNQRRHKHGLAPMYGTGWLSAKYSHPNHQQSNFTNHDNNHPPVPAYSPPRMPLSAGHQGSEITSHGNNGIQNESIELTQPKTSYQQPRTSEIIYEPPPGPPPKEVL</sequence>
<feature type="compositionally biased region" description="Polar residues" evidence="1">
    <location>
        <begin position="114"/>
        <end position="143"/>
    </location>
</feature>
<keyword evidence="4" id="KW-1185">Reference proteome</keyword>
<organism evidence="3 4">
    <name type="scientific">Erysiphe neolycopersici</name>
    <dbReference type="NCBI Taxonomy" id="212602"/>
    <lineage>
        <taxon>Eukaryota</taxon>
        <taxon>Fungi</taxon>
        <taxon>Dikarya</taxon>
        <taxon>Ascomycota</taxon>
        <taxon>Pezizomycotina</taxon>
        <taxon>Leotiomycetes</taxon>
        <taxon>Erysiphales</taxon>
        <taxon>Erysiphaceae</taxon>
        <taxon>Erysiphe</taxon>
    </lineage>
</organism>
<feature type="compositionally biased region" description="Pro residues" evidence="1">
    <location>
        <begin position="95"/>
        <end position="105"/>
    </location>
</feature>
<protein>
    <submittedName>
        <fullName evidence="3">Uncharacterized protein</fullName>
    </submittedName>
</protein>
<feature type="compositionally biased region" description="Polar residues" evidence="1">
    <location>
        <begin position="80"/>
        <end position="90"/>
    </location>
</feature>
<evidence type="ECO:0000256" key="1">
    <source>
        <dbReference type="SAM" id="MobiDB-lite"/>
    </source>
</evidence>
<keyword evidence="2" id="KW-0472">Membrane</keyword>
<reference evidence="3 4" key="1">
    <citation type="journal article" date="2018" name="BMC Genomics">
        <title>Comparative genome analyses reveal sequence features reflecting distinct modes of host-adaptation between dicot and monocot powdery mildew.</title>
        <authorList>
            <person name="Wu Y."/>
            <person name="Ma X."/>
            <person name="Pan Z."/>
            <person name="Kale S.D."/>
            <person name="Song Y."/>
            <person name="King H."/>
            <person name="Zhang Q."/>
            <person name="Presley C."/>
            <person name="Deng X."/>
            <person name="Wei C.I."/>
            <person name="Xiao S."/>
        </authorList>
    </citation>
    <scope>NUCLEOTIDE SEQUENCE [LARGE SCALE GENOMIC DNA]</scope>
    <source>
        <strain evidence="3">UMSG2</strain>
    </source>
</reference>
<keyword evidence="2" id="KW-1133">Transmembrane helix</keyword>
<dbReference type="PANTHER" id="PTHR28187">
    <property type="entry name" value="PROTEIN RCR1-RELATED"/>
    <property type="match status" value="1"/>
</dbReference>
<accession>A0A420HKX0</accession>
<dbReference type="OrthoDB" id="3556830at2759"/>
<proteinExistence type="predicted"/>
<dbReference type="Pfam" id="PF12273">
    <property type="entry name" value="RCR"/>
    <property type="match status" value="1"/>
</dbReference>
<feature type="transmembrane region" description="Helical" evidence="2">
    <location>
        <begin position="31"/>
        <end position="51"/>
    </location>
</feature>
<dbReference type="PANTHER" id="PTHR28187:SF1">
    <property type="entry name" value="PROTEIN RCR1-RELATED"/>
    <property type="match status" value="1"/>
</dbReference>
<feature type="compositionally biased region" description="Pro residues" evidence="1">
    <location>
        <begin position="149"/>
        <end position="160"/>
    </location>
</feature>
<evidence type="ECO:0000313" key="4">
    <source>
        <dbReference type="Proteomes" id="UP000286134"/>
    </source>
</evidence>
<dbReference type="InterPro" id="IPR020999">
    <property type="entry name" value="Chitin_synth_reg_RCR"/>
</dbReference>
<dbReference type="Proteomes" id="UP000286134">
    <property type="component" value="Unassembled WGS sequence"/>
</dbReference>
<evidence type="ECO:0000256" key="2">
    <source>
        <dbReference type="SAM" id="Phobius"/>
    </source>
</evidence>
<dbReference type="EMBL" id="MCFK01007012">
    <property type="protein sequence ID" value="RKF58074.1"/>
    <property type="molecule type" value="Genomic_DNA"/>
</dbReference>
<dbReference type="AlphaFoldDB" id="A0A420HKX0"/>
<keyword evidence="2" id="KW-0812">Transmembrane</keyword>
<dbReference type="GO" id="GO:0016192">
    <property type="term" value="P:vesicle-mediated transport"/>
    <property type="evidence" value="ECO:0007669"/>
    <property type="project" value="TreeGrafter"/>
</dbReference>
<feature type="region of interest" description="Disordered" evidence="1">
    <location>
        <begin position="76"/>
        <end position="160"/>
    </location>
</feature>
<comment type="caution">
    <text evidence="3">The sequence shown here is derived from an EMBL/GenBank/DDBJ whole genome shotgun (WGS) entry which is preliminary data.</text>
</comment>
<name>A0A420HKX0_9PEZI</name>